<reference evidence="3" key="1">
    <citation type="journal article" date="2019" name="Int. J. Syst. Evol. Microbiol.">
        <title>The Global Catalogue of Microorganisms (GCM) 10K type strain sequencing project: providing services to taxonomists for standard genome sequencing and annotation.</title>
        <authorList>
            <consortium name="The Broad Institute Genomics Platform"/>
            <consortium name="The Broad Institute Genome Sequencing Center for Infectious Disease"/>
            <person name="Wu L."/>
            <person name="Ma J."/>
        </authorList>
    </citation>
    <scope>NUCLEOTIDE SEQUENCE [LARGE SCALE GENOMIC DNA]</scope>
    <source>
        <strain evidence="3">JCM 3106</strain>
    </source>
</reference>
<evidence type="ECO:0000313" key="2">
    <source>
        <dbReference type="EMBL" id="GAA3020281.1"/>
    </source>
</evidence>
<protein>
    <recommendedName>
        <fullName evidence="1">HTH cro/C1-type domain-containing protein</fullName>
    </recommendedName>
</protein>
<dbReference type="EMBL" id="BAAAWD010000014">
    <property type="protein sequence ID" value="GAA3020281.1"/>
    <property type="molecule type" value="Genomic_DNA"/>
</dbReference>
<name>A0ABP6KPF8_9ACTN</name>
<sequence length="435" mass="48925">MRRGSDISAVDTLAGTGAKRGMAGYREAMAYSDPAAESVGRRVRRARKRAGITQIELARRIGRAQSWVSGVENDSIPLDSIALINTLSRVLRVHPNELTARPYRGDTPAEDRGHSAIQEIRRQLERYDLDPEWSGDVRPIFELRSEVERLMWLRRETRYADMADRTPALIAELQAATHLCPDADRMKAYQLLSIAYRAADAVAYNLGYADLSVIATNRIHWAGERAGDVYSEALFAYLRTRNLWASTSWNDALTVLDTACTKIEGEYTAGHPEALAVWGGLQLRASITAARKNDADEAWSRHRLAAEAVTRLGARQRTNYYELSTNQPNIDIHGVAIAVELGDGPRAVQRAQTVHLPKDLPASRAGYHHLDYARGLLWCGKRDDALTELERAEKIAPMLVRNHPMAQQAVRTLLELERYGYRERIRRLGVRMHIL</sequence>
<gene>
    <name evidence="2" type="ORF">GCM10017559_50830</name>
</gene>
<evidence type="ECO:0000259" key="1">
    <source>
        <dbReference type="PROSITE" id="PS50943"/>
    </source>
</evidence>
<evidence type="ECO:0000313" key="3">
    <source>
        <dbReference type="Proteomes" id="UP001499930"/>
    </source>
</evidence>
<dbReference type="PROSITE" id="PS50943">
    <property type="entry name" value="HTH_CROC1"/>
    <property type="match status" value="1"/>
</dbReference>
<dbReference type="SMART" id="SM00530">
    <property type="entry name" value="HTH_XRE"/>
    <property type="match status" value="1"/>
</dbReference>
<comment type="caution">
    <text evidence="2">The sequence shown here is derived from an EMBL/GenBank/DDBJ whole genome shotgun (WGS) entry which is preliminary data.</text>
</comment>
<dbReference type="Proteomes" id="UP001499930">
    <property type="component" value="Unassembled WGS sequence"/>
</dbReference>
<keyword evidence="3" id="KW-1185">Reference proteome</keyword>
<dbReference type="CDD" id="cd00093">
    <property type="entry name" value="HTH_XRE"/>
    <property type="match status" value="1"/>
</dbReference>
<dbReference type="SUPFAM" id="SSF47413">
    <property type="entry name" value="lambda repressor-like DNA-binding domains"/>
    <property type="match status" value="1"/>
</dbReference>
<organism evidence="2 3">
    <name type="scientific">Streptosporangium longisporum</name>
    <dbReference type="NCBI Taxonomy" id="46187"/>
    <lineage>
        <taxon>Bacteria</taxon>
        <taxon>Bacillati</taxon>
        <taxon>Actinomycetota</taxon>
        <taxon>Actinomycetes</taxon>
        <taxon>Streptosporangiales</taxon>
        <taxon>Streptosporangiaceae</taxon>
        <taxon>Streptosporangium</taxon>
    </lineage>
</organism>
<proteinExistence type="predicted"/>
<feature type="domain" description="HTH cro/C1-type" evidence="1">
    <location>
        <begin position="43"/>
        <end position="98"/>
    </location>
</feature>
<dbReference type="Pfam" id="PF13560">
    <property type="entry name" value="HTH_31"/>
    <property type="match status" value="1"/>
</dbReference>
<dbReference type="InterPro" id="IPR001387">
    <property type="entry name" value="Cro/C1-type_HTH"/>
</dbReference>
<dbReference type="Gene3D" id="1.10.260.40">
    <property type="entry name" value="lambda repressor-like DNA-binding domains"/>
    <property type="match status" value="1"/>
</dbReference>
<dbReference type="InterPro" id="IPR010982">
    <property type="entry name" value="Lambda_DNA-bd_dom_sf"/>
</dbReference>
<accession>A0ABP6KPF8</accession>